<dbReference type="NCBIfam" id="NF009154">
    <property type="entry name" value="PRK12497.3-3"/>
    <property type="match status" value="1"/>
</dbReference>
<dbReference type="AlphaFoldDB" id="A0A6N3F7F8"/>
<evidence type="ECO:0000313" key="3">
    <source>
        <dbReference type="EMBL" id="VYU47879.1"/>
    </source>
</evidence>
<dbReference type="InterPro" id="IPR011335">
    <property type="entry name" value="Restrct_endonuc-II-like"/>
</dbReference>
<dbReference type="RefSeq" id="WP_021841060.1">
    <property type="nucleotide sequence ID" value="NZ_CACRUX010000097.1"/>
</dbReference>
<reference evidence="3" key="1">
    <citation type="submission" date="2019-11" db="EMBL/GenBank/DDBJ databases">
        <authorList>
            <person name="Feng L."/>
        </authorList>
    </citation>
    <scope>NUCLEOTIDE SEQUENCE</scope>
    <source>
        <strain evidence="3">VrattiLFYP33</strain>
    </source>
</reference>
<dbReference type="PANTHER" id="PTHR34039">
    <property type="entry name" value="UPF0102 PROTEIN YRAN"/>
    <property type="match status" value="1"/>
</dbReference>
<dbReference type="Pfam" id="PF02021">
    <property type="entry name" value="UPF0102"/>
    <property type="match status" value="1"/>
</dbReference>
<evidence type="ECO:0000256" key="1">
    <source>
        <dbReference type="ARBA" id="ARBA00006738"/>
    </source>
</evidence>
<organism evidence="3">
    <name type="scientific">Veillonella ratti</name>
    <dbReference type="NCBI Taxonomy" id="103892"/>
    <lineage>
        <taxon>Bacteria</taxon>
        <taxon>Bacillati</taxon>
        <taxon>Bacillota</taxon>
        <taxon>Negativicutes</taxon>
        <taxon>Veillonellales</taxon>
        <taxon>Veillonellaceae</taxon>
        <taxon>Veillonella</taxon>
    </lineage>
</organism>
<name>A0A6N3F7F8_9FIRM</name>
<sequence>MTNKELGQYGESKACEYLCSNEYELVARNVRTRYGELDIIAKKAGILIVIEVKTRRSKKYGLPCEAVTALKQNHIRRSTELYLEQYSSGDIPVRFDVIEVYVFHNDRFQIRHLKGCFC</sequence>
<gene>
    <name evidence="3" type="ORF">VRLFYP33_02193</name>
</gene>
<dbReference type="Gene3D" id="3.40.1350.10">
    <property type="match status" value="1"/>
</dbReference>
<accession>A0A6N3F7F8</accession>
<dbReference type="SUPFAM" id="SSF52980">
    <property type="entry name" value="Restriction endonuclease-like"/>
    <property type="match status" value="1"/>
</dbReference>
<dbReference type="InterPro" id="IPR003509">
    <property type="entry name" value="UPF0102_YraN-like"/>
</dbReference>
<evidence type="ECO:0000256" key="2">
    <source>
        <dbReference type="HAMAP-Rule" id="MF_00048"/>
    </source>
</evidence>
<dbReference type="EMBL" id="CACRUX010000097">
    <property type="protein sequence ID" value="VYU47879.1"/>
    <property type="molecule type" value="Genomic_DNA"/>
</dbReference>
<dbReference type="GO" id="GO:0003676">
    <property type="term" value="F:nucleic acid binding"/>
    <property type="evidence" value="ECO:0007669"/>
    <property type="project" value="InterPro"/>
</dbReference>
<dbReference type="CDD" id="cd20736">
    <property type="entry name" value="PoNe_Nuclease"/>
    <property type="match status" value="1"/>
</dbReference>
<protein>
    <recommendedName>
        <fullName evidence="2">UPF0102 protein VRLFYP33_02193</fullName>
    </recommendedName>
</protein>
<proteinExistence type="inferred from homology"/>
<dbReference type="NCBIfam" id="NF009150">
    <property type="entry name" value="PRK12497.1-3"/>
    <property type="match status" value="1"/>
</dbReference>
<dbReference type="InterPro" id="IPR011856">
    <property type="entry name" value="tRNA_endonuc-like_dom_sf"/>
</dbReference>
<dbReference type="PANTHER" id="PTHR34039:SF1">
    <property type="entry name" value="UPF0102 PROTEIN YRAN"/>
    <property type="match status" value="1"/>
</dbReference>
<comment type="similarity">
    <text evidence="1 2">Belongs to the UPF0102 family.</text>
</comment>
<dbReference type="HAMAP" id="MF_00048">
    <property type="entry name" value="UPF0102"/>
    <property type="match status" value="1"/>
</dbReference>